<dbReference type="Proteomes" id="UP001066276">
    <property type="component" value="Chromosome 4_2"/>
</dbReference>
<accession>A0AAV7SHZ2</accession>
<feature type="compositionally biased region" description="Polar residues" evidence="1">
    <location>
        <begin position="157"/>
        <end position="170"/>
    </location>
</feature>
<dbReference type="EMBL" id="JANPWB010000008">
    <property type="protein sequence ID" value="KAJ1163701.1"/>
    <property type="molecule type" value="Genomic_DNA"/>
</dbReference>
<sequence>MASQRGTGARRTITPLMFRILAVAYPELDGRLRASQQQQGATTSAGPVVPVVTGLWSAPGSRAASVARSQNTDSPPPVKHKRLAMPGGRGERSQPPKQLPGVTPSKLGKGHIKTGNFGKISMADKTASSSPAAQDKTASSSPAAQDKIASSPAAQDKTASSSPAAQDRTASSSPTTEDKTTSTTAGQ</sequence>
<gene>
    <name evidence="2" type="ORF">NDU88_004155</name>
</gene>
<feature type="compositionally biased region" description="Low complexity" evidence="1">
    <location>
        <begin position="171"/>
        <end position="187"/>
    </location>
</feature>
<dbReference type="AlphaFoldDB" id="A0AAV7SHZ2"/>
<name>A0AAV7SHZ2_PLEWA</name>
<evidence type="ECO:0000256" key="1">
    <source>
        <dbReference type="SAM" id="MobiDB-lite"/>
    </source>
</evidence>
<protein>
    <submittedName>
        <fullName evidence="2">Uncharacterized protein</fullName>
    </submittedName>
</protein>
<proteinExistence type="predicted"/>
<feature type="region of interest" description="Disordered" evidence="1">
    <location>
        <begin position="59"/>
        <end position="187"/>
    </location>
</feature>
<organism evidence="2 3">
    <name type="scientific">Pleurodeles waltl</name>
    <name type="common">Iberian ribbed newt</name>
    <dbReference type="NCBI Taxonomy" id="8319"/>
    <lineage>
        <taxon>Eukaryota</taxon>
        <taxon>Metazoa</taxon>
        <taxon>Chordata</taxon>
        <taxon>Craniata</taxon>
        <taxon>Vertebrata</taxon>
        <taxon>Euteleostomi</taxon>
        <taxon>Amphibia</taxon>
        <taxon>Batrachia</taxon>
        <taxon>Caudata</taxon>
        <taxon>Salamandroidea</taxon>
        <taxon>Salamandridae</taxon>
        <taxon>Pleurodelinae</taxon>
        <taxon>Pleurodeles</taxon>
    </lineage>
</organism>
<evidence type="ECO:0000313" key="2">
    <source>
        <dbReference type="EMBL" id="KAJ1163701.1"/>
    </source>
</evidence>
<comment type="caution">
    <text evidence="2">The sequence shown here is derived from an EMBL/GenBank/DDBJ whole genome shotgun (WGS) entry which is preliminary data.</text>
</comment>
<keyword evidence="3" id="KW-1185">Reference proteome</keyword>
<feature type="compositionally biased region" description="Polar residues" evidence="1">
    <location>
        <begin position="126"/>
        <end position="143"/>
    </location>
</feature>
<reference evidence="2" key="1">
    <citation type="journal article" date="2022" name="bioRxiv">
        <title>Sequencing and chromosome-scale assembly of the giantPleurodeles waltlgenome.</title>
        <authorList>
            <person name="Brown T."/>
            <person name="Elewa A."/>
            <person name="Iarovenko S."/>
            <person name="Subramanian E."/>
            <person name="Araus A.J."/>
            <person name="Petzold A."/>
            <person name="Susuki M."/>
            <person name="Suzuki K.-i.T."/>
            <person name="Hayashi T."/>
            <person name="Toyoda A."/>
            <person name="Oliveira C."/>
            <person name="Osipova E."/>
            <person name="Leigh N.D."/>
            <person name="Simon A."/>
            <person name="Yun M.H."/>
        </authorList>
    </citation>
    <scope>NUCLEOTIDE SEQUENCE</scope>
    <source>
        <strain evidence="2">20211129_DDA</strain>
        <tissue evidence="2">Liver</tissue>
    </source>
</reference>
<evidence type="ECO:0000313" key="3">
    <source>
        <dbReference type="Proteomes" id="UP001066276"/>
    </source>
</evidence>